<dbReference type="AlphaFoldDB" id="A0A4Y2BSW1"/>
<evidence type="ECO:0000256" key="1">
    <source>
        <dbReference type="SAM" id="MobiDB-lite"/>
    </source>
</evidence>
<evidence type="ECO:0000313" key="3">
    <source>
        <dbReference type="Proteomes" id="UP000499080"/>
    </source>
</evidence>
<reference evidence="2 3" key="1">
    <citation type="journal article" date="2019" name="Sci. Rep.">
        <title>Orb-weaving spider Araneus ventricosus genome elucidates the spidroin gene catalogue.</title>
        <authorList>
            <person name="Kono N."/>
            <person name="Nakamura H."/>
            <person name="Ohtoshi R."/>
            <person name="Moran D.A.P."/>
            <person name="Shinohara A."/>
            <person name="Yoshida Y."/>
            <person name="Fujiwara M."/>
            <person name="Mori M."/>
            <person name="Tomita M."/>
            <person name="Arakawa K."/>
        </authorList>
    </citation>
    <scope>NUCLEOTIDE SEQUENCE [LARGE SCALE GENOMIC DNA]</scope>
</reference>
<name>A0A4Y2BSW1_ARAVE</name>
<proteinExistence type="predicted"/>
<sequence>MVEEVCGWESVWVNQEGETGFESEGRRRSSLFGRLPVGVVGAVRPVNDHQILWPQNGNGLLRIPPNGWNRSMMAHCVNWKCNTSIASVSSRLWGPQRPPIPTRPSDQTPSELAESERRKESDVVKTILDYITRRVLQGPCRLTIERSPKLTDKRN</sequence>
<protein>
    <submittedName>
        <fullName evidence="2">Uncharacterized protein</fullName>
    </submittedName>
</protein>
<gene>
    <name evidence="2" type="ORF">AVEN_37750_1</name>
</gene>
<organism evidence="2 3">
    <name type="scientific">Araneus ventricosus</name>
    <name type="common">Orbweaver spider</name>
    <name type="synonym">Epeira ventricosa</name>
    <dbReference type="NCBI Taxonomy" id="182803"/>
    <lineage>
        <taxon>Eukaryota</taxon>
        <taxon>Metazoa</taxon>
        <taxon>Ecdysozoa</taxon>
        <taxon>Arthropoda</taxon>
        <taxon>Chelicerata</taxon>
        <taxon>Arachnida</taxon>
        <taxon>Araneae</taxon>
        <taxon>Araneomorphae</taxon>
        <taxon>Entelegynae</taxon>
        <taxon>Araneoidea</taxon>
        <taxon>Araneidae</taxon>
        <taxon>Araneus</taxon>
    </lineage>
</organism>
<keyword evidence="3" id="KW-1185">Reference proteome</keyword>
<accession>A0A4Y2BSW1</accession>
<evidence type="ECO:0000313" key="2">
    <source>
        <dbReference type="EMBL" id="GBL95301.1"/>
    </source>
</evidence>
<comment type="caution">
    <text evidence="2">The sequence shown here is derived from an EMBL/GenBank/DDBJ whole genome shotgun (WGS) entry which is preliminary data.</text>
</comment>
<feature type="region of interest" description="Disordered" evidence="1">
    <location>
        <begin position="92"/>
        <end position="119"/>
    </location>
</feature>
<dbReference type="EMBL" id="BGPR01000110">
    <property type="protein sequence ID" value="GBL95301.1"/>
    <property type="molecule type" value="Genomic_DNA"/>
</dbReference>
<dbReference type="Proteomes" id="UP000499080">
    <property type="component" value="Unassembled WGS sequence"/>
</dbReference>